<evidence type="ECO:0000259" key="2">
    <source>
        <dbReference type="PROSITE" id="PS50076"/>
    </source>
</evidence>
<dbReference type="SUPFAM" id="SSF46565">
    <property type="entry name" value="Chaperone J-domain"/>
    <property type="match status" value="1"/>
</dbReference>
<accession>A0A0G4F258</accession>
<proteinExistence type="predicted"/>
<evidence type="ECO:0000256" key="1">
    <source>
        <dbReference type="SAM" id="MobiDB-lite"/>
    </source>
</evidence>
<dbReference type="PROSITE" id="PS50076">
    <property type="entry name" value="DNAJ_2"/>
    <property type="match status" value="1"/>
</dbReference>
<keyword evidence="4" id="KW-1185">Reference proteome</keyword>
<evidence type="ECO:0000313" key="3">
    <source>
        <dbReference type="EMBL" id="CEM05705.1"/>
    </source>
</evidence>
<dbReference type="PANTHER" id="PTHR24074">
    <property type="entry name" value="CO-CHAPERONE PROTEIN DJLA"/>
    <property type="match status" value="1"/>
</dbReference>
<feature type="compositionally biased region" description="Low complexity" evidence="1">
    <location>
        <begin position="176"/>
        <end position="188"/>
    </location>
</feature>
<evidence type="ECO:0000313" key="4">
    <source>
        <dbReference type="Proteomes" id="UP000041254"/>
    </source>
</evidence>
<dbReference type="VEuPathDB" id="CryptoDB:Vbra_5528"/>
<dbReference type="PhylomeDB" id="A0A0G4F258"/>
<organism evidence="3 4">
    <name type="scientific">Vitrella brassicaformis (strain CCMP3155)</name>
    <dbReference type="NCBI Taxonomy" id="1169540"/>
    <lineage>
        <taxon>Eukaryota</taxon>
        <taxon>Sar</taxon>
        <taxon>Alveolata</taxon>
        <taxon>Colpodellida</taxon>
        <taxon>Vitrellaceae</taxon>
        <taxon>Vitrella</taxon>
    </lineage>
</organism>
<dbReference type="STRING" id="1169540.A0A0G4F258"/>
<dbReference type="SMART" id="SM00271">
    <property type="entry name" value="DnaJ"/>
    <property type="match status" value="1"/>
</dbReference>
<dbReference type="InterPro" id="IPR001623">
    <property type="entry name" value="DnaJ_domain"/>
</dbReference>
<dbReference type="OrthoDB" id="240298at2759"/>
<feature type="region of interest" description="Disordered" evidence="1">
    <location>
        <begin position="157"/>
        <end position="188"/>
    </location>
</feature>
<dbReference type="Proteomes" id="UP000041254">
    <property type="component" value="Unassembled WGS sequence"/>
</dbReference>
<reference evidence="3 4" key="1">
    <citation type="submission" date="2014-11" db="EMBL/GenBank/DDBJ databases">
        <authorList>
            <person name="Zhu J."/>
            <person name="Qi W."/>
            <person name="Song R."/>
        </authorList>
    </citation>
    <scope>NUCLEOTIDE SEQUENCE [LARGE SCALE GENOMIC DNA]</scope>
</reference>
<dbReference type="AlphaFoldDB" id="A0A0G4F258"/>
<name>A0A0G4F258_VITBC</name>
<dbReference type="InParanoid" id="A0A0G4F258"/>
<dbReference type="CDD" id="cd06257">
    <property type="entry name" value="DnaJ"/>
    <property type="match status" value="1"/>
</dbReference>
<dbReference type="InterPro" id="IPR050817">
    <property type="entry name" value="DjlA_DnaK_co-chaperone"/>
</dbReference>
<dbReference type="Gene3D" id="1.10.287.110">
    <property type="entry name" value="DnaJ domain"/>
    <property type="match status" value="1"/>
</dbReference>
<dbReference type="EMBL" id="CDMY01000363">
    <property type="protein sequence ID" value="CEM05705.1"/>
    <property type="molecule type" value="Genomic_DNA"/>
</dbReference>
<dbReference type="InterPro" id="IPR036869">
    <property type="entry name" value="J_dom_sf"/>
</dbReference>
<protein>
    <recommendedName>
        <fullName evidence="2">J domain-containing protein</fullName>
    </recommendedName>
</protein>
<gene>
    <name evidence="3" type="ORF">Vbra_5528</name>
</gene>
<sequence>MPPGSRSCYILDAYVVLEVPPFATKQEIKKAHRRLLQMHPDKHLQDDHSAMAEINEARDTLMDDDKRATYDREHDVSERTWTQAMAQWRKEVDHIRAKRAKLLGQSPPADCPTPCSEPPKPVFELLPYMNSIPFLPTRGYFNLAQIPTPLHFCHPPSAQPTPPHNAIHPPHHHTAATEATPAPHTQHPPSHPYVETLIDPHTNTYRLLVPVSAWGEGEDGHYISELTGWESAHWRREGDVWVVTGEVPADYCWLLEGCAEARRGVRMAFANVCEARERAERAAARAAQAALSCVTGMWASWGQGGRDEYVGFCVS</sequence>
<feature type="domain" description="J" evidence="2">
    <location>
        <begin position="12"/>
        <end position="74"/>
    </location>
</feature>
<dbReference type="Pfam" id="PF00226">
    <property type="entry name" value="DnaJ"/>
    <property type="match status" value="1"/>
</dbReference>